<dbReference type="SMART" id="SM00530">
    <property type="entry name" value="HTH_XRE"/>
    <property type="match status" value="1"/>
</dbReference>
<evidence type="ECO:0000313" key="3">
    <source>
        <dbReference type="Proteomes" id="UP001577267"/>
    </source>
</evidence>
<dbReference type="InterPro" id="IPR043917">
    <property type="entry name" value="DUF5753"/>
</dbReference>
<dbReference type="Pfam" id="PF19054">
    <property type="entry name" value="DUF5753"/>
    <property type="match status" value="1"/>
</dbReference>
<comment type="caution">
    <text evidence="2">The sequence shown here is derived from an EMBL/GenBank/DDBJ whole genome shotgun (WGS) entry which is preliminary data.</text>
</comment>
<feature type="domain" description="HTH cro/C1-type" evidence="1">
    <location>
        <begin position="24"/>
        <end position="76"/>
    </location>
</feature>
<evidence type="ECO:0000313" key="2">
    <source>
        <dbReference type="EMBL" id="MFB4195949.1"/>
    </source>
</evidence>
<keyword evidence="3" id="KW-1185">Reference proteome</keyword>
<dbReference type="PROSITE" id="PS50943">
    <property type="entry name" value="HTH_CROC1"/>
    <property type="match status" value="1"/>
</dbReference>
<dbReference type="Pfam" id="PF13560">
    <property type="entry name" value="HTH_31"/>
    <property type="match status" value="1"/>
</dbReference>
<protein>
    <submittedName>
        <fullName evidence="2">Helix-turn-helix domain-containing protein</fullName>
    </submittedName>
</protein>
<evidence type="ECO:0000259" key="1">
    <source>
        <dbReference type="PROSITE" id="PS50943"/>
    </source>
</evidence>
<dbReference type="EMBL" id="JBHGBT010000014">
    <property type="protein sequence ID" value="MFB4195949.1"/>
    <property type="molecule type" value="Genomic_DNA"/>
</dbReference>
<reference evidence="2 3" key="1">
    <citation type="submission" date="2024-09" db="EMBL/GenBank/DDBJ databases">
        <title>Draft genome sequence of multifaceted antimicrobials producing Streptomyces sp. strain FH1.</title>
        <authorList>
            <person name="Hassan F."/>
            <person name="Ali H."/>
            <person name="Hassan N."/>
            <person name="Nawaz A."/>
        </authorList>
    </citation>
    <scope>NUCLEOTIDE SEQUENCE [LARGE SCALE GENOMIC DNA]</scope>
    <source>
        <strain evidence="2 3">FH1</strain>
    </source>
</reference>
<organism evidence="2 3">
    <name type="scientific">Streptomyces carpaticus</name>
    <dbReference type="NCBI Taxonomy" id="285558"/>
    <lineage>
        <taxon>Bacteria</taxon>
        <taxon>Bacillati</taxon>
        <taxon>Actinomycetota</taxon>
        <taxon>Actinomycetes</taxon>
        <taxon>Kitasatosporales</taxon>
        <taxon>Streptomycetaceae</taxon>
        <taxon>Streptomyces</taxon>
    </lineage>
</organism>
<dbReference type="Proteomes" id="UP001577267">
    <property type="component" value="Unassembled WGS sequence"/>
</dbReference>
<dbReference type="InterPro" id="IPR001387">
    <property type="entry name" value="Cro/C1-type_HTH"/>
</dbReference>
<dbReference type="SUPFAM" id="SSF47413">
    <property type="entry name" value="lambda repressor-like DNA-binding domains"/>
    <property type="match status" value="1"/>
</dbReference>
<gene>
    <name evidence="2" type="ORF">ACE11A_16520</name>
</gene>
<dbReference type="InterPro" id="IPR010982">
    <property type="entry name" value="Lambda_DNA-bd_dom_sf"/>
</dbReference>
<accession>A0ABV4ZPQ0</accession>
<dbReference type="RefSeq" id="WP_375063865.1">
    <property type="nucleotide sequence ID" value="NZ_JBHGBT010000014.1"/>
</dbReference>
<name>A0ABV4ZPQ0_9ACTN</name>
<sequence>MAPRNNNRKKNKTTMKTVGAVVGRLRSQAGLSQPELAERACVAPETIASIEQGRRPLLPHMAERLDDVLESKGVLWVMVDNLPDEAKFPIYVVEYVAHEQEAVSLSWYENQIIPGLLQTEGYARAIFQNALPTLTEGEIETKVAARLQRQGVLHREKDPLYGSFIVSEAVLRDRIGGEEVRQTQLLHLRACADLPGVAIQVMPLGRVHHAGLNGPFILLETPEHQHLGYTETQRGGQLFYDPYEVSILSQKYAMLRSQALNPEESKRLLDQLGES</sequence>
<proteinExistence type="predicted"/>
<dbReference type="Gene3D" id="1.10.260.40">
    <property type="entry name" value="lambda repressor-like DNA-binding domains"/>
    <property type="match status" value="1"/>
</dbReference>
<dbReference type="CDD" id="cd00093">
    <property type="entry name" value="HTH_XRE"/>
    <property type="match status" value="1"/>
</dbReference>